<dbReference type="AlphaFoldDB" id="A0A1V6T1W2"/>
<evidence type="ECO:0000256" key="3">
    <source>
        <dbReference type="ARBA" id="ARBA00023163"/>
    </source>
</evidence>
<evidence type="ECO:0000256" key="1">
    <source>
        <dbReference type="ARBA" id="ARBA00023015"/>
    </source>
</evidence>
<evidence type="ECO:0000313" key="8">
    <source>
        <dbReference type="Proteomes" id="UP000191285"/>
    </source>
</evidence>
<feature type="domain" description="Zn(2)-C6 fungal-type" evidence="6">
    <location>
        <begin position="4"/>
        <end position="32"/>
    </location>
</feature>
<dbReference type="Pfam" id="PF00172">
    <property type="entry name" value="Zn_clus"/>
    <property type="match status" value="1"/>
</dbReference>
<keyword evidence="1" id="KW-0805">Transcription regulation</keyword>
<organism evidence="7 8">
    <name type="scientific">Penicillium steckii</name>
    <dbReference type="NCBI Taxonomy" id="303698"/>
    <lineage>
        <taxon>Eukaryota</taxon>
        <taxon>Fungi</taxon>
        <taxon>Dikarya</taxon>
        <taxon>Ascomycota</taxon>
        <taxon>Pezizomycotina</taxon>
        <taxon>Eurotiomycetes</taxon>
        <taxon>Eurotiomycetidae</taxon>
        <taxon>Eurotiales</taxon>
        <taxon>Aspergillaceae</taxon>
        <taxon>Penicillium</taxon>
    </lineage>
</organism>
<feature type="region of interest" description="Disordered" evidence="5">
    <location>
        <begin position="52"/>
        <end position="116"/>
    </location>
</feature>
<dbReference type="EMBL" id="MLKD01000014">
    <property type="protein sequence ID" value="OQE19959.1"/>
    <property type="molecule type" value="Genomic_DNA"/>
</dbReference>
<dbReference type="SMART" id="SM00066">
    <property type="entry name" value="GAL4"/>
    <property type="match status" value="1"/>
</dbReference>
<dbReference type="PANTHER" id="PTHR38791">
    <property type="entry name" value="ZN(II)2CYS6 TRANSCRIPTION FACTOR (EUROFUNG)-RELATED-RELATED"/>
    <property type="match status" value="1"/>
</dbReference>
<evidence type="ECO:0000256" key="2">
    <source>
        <dbReference type="ARBA" id="ARBA00023125"/>
    </source>
</evidence>
<gene>
    <name evidence="7" type="ORF">PENSTE_c014G05020</name>
</gene>
<keyword evidence="4" id="KW-0539">Nucleus</keyword>
<evidence type="ECO:0000256" key="5">
    <source>
        <dbReference type="SAM" id="MobiDB-lite"/>
    </source>
</evidence>
<evidence type="ECO:0000256" key="4">
    <source>
        <dbReference type="ARBA" id="ARBA00023242"/>
    </source>
</evidence>
<keyword evidence="3" id="KW-0804">Transcription</keyword>
<dbReference type="GO" id="GO:0008270">
    <property type="term" value="F:zinc ion binding"/>
    <property type="evidence" value="ECO:0007669"/>
    <property type="project" value="InterPro"/>
</dbReference>
<dbReference type="InterPro" id="IPR036864">
    <property type="entry name" value="Zn2-C6_fun-type_DNA-bd_sf"/>
</dbReference>
<dbReference type="InterPro" id="IPR021858">
    <property type="entry name" value="Fun_TF"/>
</dbReference>
<evidence type="ECO:0000313" key="7">
    <source>
        <dbReference type="EMBL" id="OQE19959.1"/>
    </source>
</evidence>
<dbReference type="GO" id="GO:0003677">
    <property type="term" value="F:DNA binding"/>
    <property type="evidence" value="ECO:0007669"/>
    <property type="project" value="UniProtKB-KW"/>
</dbReference>
<dbReference type="Proteomes" id="UP000191285">
    <property type="component" value="Unassembled WGS sequence"/>
</dbReference>
<keyword evidence="8" id="KW-1185">Reference proteome</keyword>
<evidence type="ECO:0000259" key="6">
    <source>
        <dbReference type="PROSITE" id="PS50048"/>
    </source>
</evidence>
<dbReference type="SUPFAM" id="SSF57701">
    <property type="entry name" value="Zn2/Cys6 DNA-binding domain"/>
    <property type="match status" value="1"/>
</dbReference>
<name>A0A1V6T1W2_9EURO</name>
<dbReference type="OrthoDB" id="5380854at2759"/>
<keyword evidence="2" id="KW-0238">DNA-binding</keyword>
<dbReference type="InterPro" id="IPR001138">
    <property type="entry name" value="Zn2Cys6_DnaBD"/>
</dbReference>
<feature type="compositionally biased region" description="Basic and acidic residues" evidence="5">
    <location>
        <begin position="56"/>
        <end position="65"/>
    </location>
</feature>
<dbReference type="Gene3D" id="4.10.240.10">
    <property type="entry name" value="Zn(2)-C6 fungal-type DNA-binding domain"/>
    <property type="match status" value="1"/>
</dbReference>
<dbReference type="GO" id="GO:0000981">
    <property type="term" value="F:DNA-binding transcription factor activity, RNA polymerase II-specific"/>
    <property type="evidence" value="ECO:0007669"/>
    <property type="project" value="InterPro"/>
</dbReference>
<dbReference type="PANTHER" id="PTHR38791:SF11">
    <property type="entry name" value="ZN(II)2CYS6 TRANSCRIPTION FACTOR (EUROFUNG)"/>
    <property type="match status" value="1"/>
</dbReference>
<comment type="caution">
    <text evidence="7">The sequence shown here is derived from an EMBL/GenBank/DDBJ whole genome shotgun (WGS) entry which is preliminary data.</text>
</comment>
<dbReference type="PROSITE" id="PS50048">
    <property type="entry name" value="ZN2_CY6_FUNGAL_2"/>
    <property type="match status" value="1"/>
</dbReference>
<reference evidence="8" key="1">
    <citation type="journal article" date="2017" name="Nat. Microbiol.">
        <title>Global analysis of biosynthetic gene clusters reveals vast potential of secondary metabolite production in Penicillium species.</title>
        <authorList>
            <person name="Nielsen J.C."/>
            <person name="Grijseels S."/>
            <person name="Prigent S."/>
            <person name="Ji B."/>
            <person name="Dainat J."/>
            <person name="Nielsen K.F."/>
            <person name="Frisvad J.C."/>
            <person name="Workman M."/>
            <person name="Nielsen J."/>
        </authorList>
    </citation>
    <scope>NUCLEOTIDE SEQUENCE [LARGE SCALE GENOMIC DNA]</scope>
    <source>
        <strain evidence="8">IBT 24891</strain>
    </source>
</reference>
<protein>
    <recommendedName>
        <fullName evidence="6">Zn(2)-C6 fungal-type domain-containing protein</fullName>
    </recommendedName>
</protein>
<dbReference type="STRING" id="303698.A0A1V6T1W2"/>
<sequence length="638" mass="71018">MTKGCYTCRRRRIICDNGQPTCRKCRDAGKECLGYQKPLVWVKGGVASRGKMMGRSFDDMSKSEGDTNPQPPTESDDTVQQSTSGFGSFSIANPTSDNDSQSSGAQSSPEPDIWNLDTMGNAILEPIEENTLSGLEISENTDTTLVQIPRSTTADYVPAPWGLVDPLFKDLSRSSRFYLHHYNQYMAEDFVVYAGSQNPWREIISLVGDSPLLAHALSSMGALHYSLTTTTESSTMPWSKQNLLTPDTQLTPEDIESFISPTGAKRVPSKAFQHFLEFKQRTLGQLSKDLSNPLAQKDDRTLAAIIVLALLDLFESGSGAWSYHIEGAKKLLRDRPEDEFGQGIIRGLESFAVDGCLILEIMGSTLARPGALSKPFYSTSMGPNLLKRLEVTSWIGCPAYLLEVIFFVHTLWYPDSEIAAAIPRPTALPMSMQQGRPLTLESYVALLQGIRSFDPIAWAQEMQQYHPLADISHRITLASSYQAAVYLYTSRVLSRSREGFSPPWTDVGVPADHSAVANKLVAQLCSVPSSDPHFKCLIWPTFIAGAECRRPSQRALILEMLGAIYQSVTSVNVRNAAWVLRLMWQTKDQKWRERTGNGFIDTQLNNFPMENGEGTENGDDSFDWIDELDESRLDWLFI</sequence>
<dbReference type="InterPro" id="IPR053175">
    <property type="entry name" value="DHMBA_Reg_Transcription_Factor"/>
</dbReference>
<dbReference type="Pfam" id="PF11951">
    <property type="entry name" value="Fungal_trans_2"/>
    <property type="match status" value="1"/>
</dbReference>
<dbReference type="PROSITE" id="PS00463">
    <property type="entry name" value="ZN2_CY6_FUNGAL_1"/>
    <property type="match status" value="1"/>
</dbReference>
<feature type="compositionally biased region" description="Polar residues" evidence="5">
    <location>
        <begin position="78"/>
        <end position="109"/>
    </location>
</feature>
<proteinExistence type="predicted"/>
<dbReference type="CDD" id="cd00067">
    <property type="entry name" value="GAL4"/>
    <property type="match status" value="1"/>
</dbReference>
<accession>A0A1V6T1W2</accession>